<dbReference type="Pfam" id="PF02338">
    <property type="entry name" value="OTU"/>
    <property type="match status" value="1"/>
</dbReference>
<dbReference type="PANTHER" id="PTHR12419">
    <property type="entry name" value="OTU DOMAIN CONTAINING PROTEIN"/>
    <property type="match status" value="1"/>
</dbReference>
<dbReference type="InterPro" id="IPR050704">
    <property type="entry name" value="Peptidase_C85-like"/>
</dbReference>
<dbReference type="InterPro" id="IPR049770">
    <property type="entry name" value="OTU_Tudor"/>
</dbReference>
<evidence type="ECO:0000256" key="1">
    <source>
        <dbReference type="SAM" id="MobiDB-lite"/>
    </source>
</evidence>
<protein>
    <recommendedName>
        <fullName evidence="2">OTU domain-containing protein</fullName>
    </recommendedName>
</protein>
<dbReference type="PROSITE" id="PS50802">
    <property type="entry name" value="OTU"/>
    <property type="match status" value="1"/>
</dbReference>
<dbReference type="CDD" id="cd20380">
    <property type="entry name" value="Tudor_TDRD13-like"/>
    <property type="match status" value="1"/>
</dbReference>
<feature type="compositionally biased region" description="Low complexity" evidence="1">
    <location>
        <begin position="650"/>
        <end position="661"/>
    </location>
</feature>
<organism evidence="3">
    <name type="scientific">Clastoptera arizonana</name>
    <name type="common">Arizona spittle bug</name>
    <dbReference type="NCBI Taxonomy" id="38151"/>
    <lineage>
        <taxon>Eukaryota</taxon>
        <taxon>Metazoa</taxon>
        <taxon>Ecdysozoa</taxon>
        <taxon>Arthropoda</taxon>
        <taxon>Hexapoda</taxon>
        <taxon>Insecta</taxon>
        <taxon>Pterygota</taxon>
        <taxon>Neoptera</taxon>
        <taxon>Paraneoptera</taxon>
        <taxon>Hemiptera</taxon>
        <taxon>Auchenorrhyncha</taxon>
        <taxon>Cercopoidea</taxon>
        <taxon>Clastopteridae</taxon>
        <taxon>Clastoptera</taxon>
    </lineage>
</organism>
<dbReference type="InterPro" id="IPR003323">
    <property type="entry name" value="OTU_dom"/>
</dbReference>
<dbReference type="InterPro" id="IPR038765">
    <property type="entry name" value="Papain-like_cys_pep_sf"/>
</dbReference>
<dbReference type="GO" id="GO:0061578">
    <property type="term" value="F:K63-linked deubiquitinase activity"/>
    <property type="evidence" value="ECO:0007669"/>
    <property type="project" value="TreeGrafter"/>
</dbReference>
<sequence length="793" mass="90729">MTTRFPLGRTGRELTTRNKVWVKPTDQMDLWLDTQGFYRKHTARDGSCLFRAVSEQMFLTQVFHLEVRRRCAEFVLRNSIVFEKSINNCTVKEYTEKIKNPHEWGGKLEIEAMSLMYRKDFIIYQEIGQSPENFTNHGYKDTILLCFSQERHYDSVYTKQHINNAAFCQSIVYDLLYKGVFELQEVDYAVNKMLRDKSARFQHQRDASSFLATGFALRLEMRDSVVNVKDLLNVGITPFPYKVAKSLDPDIYRNVEYDTWNDYRRSLRFGLTLWNNRELQVGVKCLVKIKPDRTCHAHIQEIQPNKGPVLVFVEELGEKLTVPYESLELLPQPTTPMLNIPLKQLRLMQDIKPSSNCDSESSHSEFEEELDVATPPIATAPWVRHGKQWSSEDINGRKTPKIKMFLSDLSKNSKKNKCGRSKSKEGESNRSNKNAPQPNNAAQHSPTVPEVSSTNSIDCCYKQEVMEYQETYENYHGYSFINQRVVKKRLASQTTQLRPHRGVLNNFNGNDAIVIQEDNIQGTNPGETDHTVLAMENATAYFTPGDPNKNYQAMVAQRSVMQDCSDLPLSDLRTLRYFYNYGVDQYMRVNRVRPGPSCCANTNQGYVPEHVANPDVSPTTPDSTEPICSTGFFHPHPRPTSLVTNMGRRSVSSDSEGSQSSQRLAPRFESRVRPVYAMHPLPFEGLPIVQQCEVSSSTPMMQPNHIYPSPVTPYPAVPQPLPAQPVFYLPVECETYCPTNYLEYGVIDMTPTTVYPTVYSHPTFSPVYSPTYFPTDSFLYPNVIQPSQIPPNI</sequence>
<dbReference type="Gene3D" id="3.90.70.80">
    <property type="match status" value="1"/>
</dbReference>
<proteinExistence type="predicted"/>
<feature type="domain" description="OTU" evidence="2">
    <location>
        <begin position="37"/>
        <end position="159"/>
    </location>
</feature>
<evidence type="ECO:0000259" key="2">
    <source>
        <dbReference type="PROSITE" id="PS50802"/>
    </source>
</evidence>
<dbReference type="SUPFAM" id="SSF54001">
    <property type="entry name" value="Cysteine proteinases"/>
    <property type="match status" value="1"/>
</dbReference>
<dbReference type="InterPro" id="IPR049769">
    <property type="entry name" value="OTU_OTU"/>
</dbReference>
<reference evidence="3" key="1">
    <citation type="submission" date="2015-12" db="EMBL/GenBank/DDBJ databases">
        <title>De novo transcriptome assembly of four potential Pierce s Disease insect vectors from Arizona vineyards.</title>
        <authorList>
            <person name="Tassone E.E."/>
        </authorList>
    </citation>
    <scope>NUCLEOTIDE SEQUENCE</scope>
</reference>
<name>A0A1B6DIW3_9HEMI</name>
<feature type="compositionally biased region" description="Basic residues" evidence="1">
    <location>
        <begin position="412"/>
        <end position="421"/>
    </location>
</feature>
<dbReference type="GO" id="GO:0004843">
    <property type="term" value="F:cysteine-type deubiquitinase activity"/>
    <property type="evidence" value="ECO:0007669"/>
    <property type="project" value="TreeGrafter"/>
</dbReference>
<dbReference type="GO" id="GO:0016579">
    <property type="term" value="P:protein deubiquitination"/>
    <property type="evidence" value="ECO:0007669"/>
    <property type="project" value="TreeGrafter"/>
</dbReference>
<dbReference type="CDD" id="cd22753">
    <property type="entry name" value="OTU_ALG13-like"/>
    <property type="match status" value="1"/>
</dbReference>
<dbReference type="EMBL" id="GEDC01011723">
    <property type="protein sequence ID" value="JAS25575.1"/>
    <property type="molecule type" value="Transcribed_RNA"/>
</dbReference>
<feature type="region of interest" description="Disordered" evidence="1">
    <location>
        <begin position="646"/>
        <end position="666"/>
    </location>
</feature>
<feature type="compositionally biased region" description="Low complexity" evidence="1">
    <location>
        <begin position="434"/>
        <end position="443"/>
    </location>
</feature>
<accession>A0A1B6DIW3</accession>
<feature type="region of interest" description="Disordered" evidence="1">
    <location>
        <begin position="412"/>
        <end position="454"/>
    </location>
</feature>
<evidence type="ECO:0000313" key="3">
    <source>
        <dbReference type="EMBL" id="JAS25575.1"/>
    </source>
</evidence>
<feature type="compositionally biased region" description="Polar residues" evidence="1">
    <location>
        <begin position="444"/>
        <end position="454"/>
    </location>
</feature>
<dbReference type="AlphaFoldDB" id="A0A1B6DIW3"/>
<gene>
    <name evidence="3" type="ORF">g.18256</name>
</gene>
<dbReference type="PANTHER" id="PTHR12419:SF115">
    <property type="entry name" value="PROTEIN OVARIAN TUMOR LOCUS-RELATED"/>
    <property type="match status" value="1"/>
</dbReference>